<dbReference type="AlphaFoldDB" id="A0A4R6WMX8"/>
<dbReference type="Proteomes" id="UP000295783">
    <property type="component" value="Unassembled WGS sequence"/>
</dbReference>
<name>A0A4R6WMX8_9PROT</name>
<dbReference type="InterPro" id="IPR011053">
    <property type="entry name" value="Single_hybrid_motif"/>
</dbReference>
<comment type="caution">
    <text evidence="4">The sequence shown here is derived from an EMBL/GenBank/DDBJ whole genome shotgun (WGS) entry which is preliminary data.</text>
</comment>
<dbReference type="OrthoDB" id="7363068at2"/>
<evidence type="ECO:0000313" key="4">
    <source>
        <dbReference type="EMBL" id="TDQ82389.1"/>
    </source>
</evidence>
<dbReference type="PROSITE" id="PS00189">
    <property type="entry name" value="LIPOYL"/>
    <property type="match status" value="1"/>
</dbReference>
<proteinExistence type="predicted"/>
<comment type="cofactor">
    <cofactor evidence="1">
        <name>(R)-lipoate</name>
        <dbReference type="ChEBI" id="CHEBI:83088"/>
    </cofactor>
</comment>
<evidence type="ECO:0000259" key="3">
    <source>
        <dbReference type="Pfam" id="PF00364"/>
    </source>
</evidence>
<evidence type="ECO:0000256" key="2">
    <source>
        <dbReference type="ARBA" id="ARBA00022823"/>
    </source>
</evidence>
<dbReference type="InterPro" id="IPR000089">
    <property type="entry name" value="Biotin_lipoyl"/>
</dbReference>
<evidence type="ECO:0000256" key="1">
    <source>
        <dbReference type="ARBA" id="ARBA00001938"/>
    </source>
</evidence>
<dbReference type="InterPro" id="IPR003016">
    <property type="entry name" value="2-oxoA_DH_lipoyl-BS"/>
</dbReference>
<protein>
    <submittedName>
        <fullName evidence="4">Biotin-dependent enzyme</fullName>
    </submittedName>
</protein>
<feature type="domain" description="Lipoyl-binding" evidence="3">
    <location>
        <begin position="16"/>
        <end position="75"/>
    </location>
</feature>
<dbReference type="Pfam" id="PF00364">
    <property type="entry name" value="Biotin_lipoyl"/>
    <property type="match status" value="1"/>
</dbReference>
<sequence>MIPVVIPADLWEGEIEGAVSAWLFADGDAVRAGDLIAEVMVEKTSFDVTAPAAGILRIRVPAEQPFKRGSIIAAIA</sequence>
<dbReference type="CDD" id="cd06849">
    <property type="entry name" value="lipoyl_domain"/>
    <property type="match status" value="1"/>
</dbReference>
<gene>
    <name evidence="4" type="ORF">A8950_2212</name>
</gene>
<keyword evidence="2" id="KW-0450">Lipoyl</keyword>
<evidence type="ECO:0000313" key="5">
    <source>
        <dbReference type="Proteomes" id="UP000295783"/>
    </source>
</evidence>
<accession>A0A4R6WMX8</accession>
<organism evidence="4 5">
    <name type="scientific">Dongia mobilis</name>
    <dbReference type="NCBI Taxonomy" id="578943"/>
    <lineage>
        <taxon>Bacteria</taxon>
        <taxon>Pseudomonadati</taxon>
        <taxon>Pseudomonadota</taxon>
        <taxon>Alphaproteobacteria</taxon>
        <taxon>Rhodospirillales</taxon>
        <taxon>Dongiaceae</taxon>
        <taxon>Dongia</taxon>
    </lineage>
</organism>
<dbReference type="SUPFAM" id="SSF51230">
    <property type="entry name" value="Single hybrid motif"/>
    <property type="match status" value="1"/>
</dbReference>
<keyword evidence="5" id="KW-1185">Reference proteome</keyword>
<dbReference type="EMBL" id="SNYW01000008">
    <property type="protein sequence ID" value="TDQ82389.1"/>
    <property type="molecule type" value="Genomic_DNA"/>
</dbReference>
<dbReference type="Gene3D" id="2.40.50.100">
    <property type="match status" value="1"/>
</dbReference>
<dbReference type="RefSeq" id="WP_133613674.1">
    <property type="nucleotide sequence ID" value="NZ_SNYW01000008.1"/>
</dbReference>
<reference evidence="4 5" key="1">
    <citation type="submission" date="2019-03" db="EMBL/GenBank/DDBJ databases">
        <title>Genomic Encyclopedia of Type Strains, Phase III (KMG-III): the genomes of soil and plant-associated and newly described type strains.</title>
        <authorList>
            <person name="Whitman W."/>
        </authorList>
    </citation>
    <scope>NUCLEOTIDE SEQUENCE [LARGE SCALE GENOMIC DNA]</scope>
    <source>
        <strain evidence="4 5">CGMCC 1.7660</strain>
    </source>
</reference>